<protein>
    <submittedName>
        <fullName evidence="2">Uncharacterized protein</fullName>
    </submittedName>
</protein>
<evidence type="ECO:0000256" key="1">
    <source>
        <dbReference type="SAM" id="SignalP"/>
    </source>
</evidence>
<feature type="chain" id="PRO_5026912971" evidence="1">
    <location>
        <begin position="22"/>
        <end position="153"/>
    </location>
</feature>
<dbReference type="RefSeq" id="WP_160334533.1">
    <property type="nucleotide sequence ID" value="NZ_CALPCR010000027.1"/>
</dbReference>
<feature type="signal peptide" evidence="1">
    <location>
        <begin position="1"/>
        <end position="21"/>
    </location>
</feature>
<sequence length="153" mass="16475">MNKRLLFLPIVLCAFSASANAGQYAEELGVCVYKNLTSSDKTVMTQWAFVTLGKTKAARQITVIPDAKTKEVNQKAKAALSRIMTQNCAKEATKVALHESKDGLKNAAATLALRLAQDELSDKMDASLSGLLNPGTANVLKGAEVLKGFFEKR</sequence>
<name>A0A6L6YLU7_9BURK</name>
<gene>
    <name evidence="2" type="ORF">E5987_02630</name>
</gene>
<keyword evidence="1" id="KW-0732">Signal</keyword>
<dbReference type="EMBL" id="WSRP01000005">
    <property type="protein sequence ID" value="MVX56101.1"/>
    <property type="molecule type" value="Genomic_DNA"/>
</dbReference>
<evidence type="ECO:0000313" key="2">
    <source>
        <dbReference type="EMBL" id="MVX56101.1"/>
    </source>
</evidence>
<keyword evidence="3" id="KW-1185">Reference proteome</keyword>
<proteinExistence type="predicted"/>
<comment type="caution">
    <text evidence="2">The sequence shown here is derived from an EMBL/GenBank/DDBJ whole genome shotgun (WGS) entry which is preliminary data.</text>
</comment>
<dbReference type="Proteomes" id="UP000472580">
    <property type="component" value="Unassembled WGS sequence"/>
</dbReference>
<dbReference type="OrthoDB" id="9156710at2"/>
<evidence type="ECO:0000313" key="3">
    <source>
        <dbReference type="Proteomes" id="UP000472580"/>
    </source>
</evidence>
<dbReference type="AlphaFoldDB" id="A0A6L6YLU7"/>
<accession>A0A6L6YLU7</accession>
<reference evidence="2 3" key="1">
    <citation type="submission" date="2019-12" db="EMBL/GenBank/DDBJ databases">
        <title>Microbes associate with the intestines of laboratory mice.</title>
        <authorList>
            <person name="Navarre W."/>
            <person name="Wong E."/>
        </authorList>
    </citation>
    <scope>NUCLEOTIDE SEQUENCE [LARGE SCALE GENOMIC DNA]</scope>
    <source>
        <strain evidence="2 3">NM82_D38</strain>
    </source>
</reference>
<organism evidence="2 3">
    <name type="scientific">Parasutterella muris</name>
    <dbReference type="NCBI Taxonomy" id="2565572"/>
    <lineage>
        <taxon>Bacteria</taxon>
        <taxon>Pseudomonadati</taxon>
        <taxon>Pseudomonadota</taxon>
        <taxon>Betaproteobacteria</taxon>
        <taxon>Burkholderiales</taxon>
        <taxon>Sutterellaceae</taxon>
        <taxon>Parasutterella</taxon>
    </lineage>
</organism>